<protein>
    <submittedName>
        <fullName evidence="2">Alpha/beta hydrolase</fullName>
    </submittedName>
</protein>
<dbReference type="InterPro" id="IPR029058">
    <property type="entry name" value="AB_hydrolase_fold"/>
</dbReference>
<dbReference type="PANTHER" id="PTHR13136:SF11">
    <property type="entry name" value="TESTIS-EXPRESSED PROTEIN 30"/>
    <property type="match status" value="1"/>
</dbReference>
<reference evidence="2 3" key="1">
    <citation type="submission" date="2017-02" db="EMBL/GenBank/DDBJ databases">
        <title>Pseudoalteromonas ulvae TC14 Genome.</title>
        <authorList>
            <person name="Molmeret M."/>
        </authorList>
    </citation>
    <scope>NUCLEOTIDE SEQUENCE [LARGE SCALE GENOMIC DNA]</scope>
    <source>
        <strain evidence="2">TC14</strain>
    </source>
</reference>
<gene>
    <name evidence="2" type="ORF">B1199_04675</name>
</gene>
<dbReference type="Gene3D" id="3.40.50.1820">
    <property type="entry name" value="alpha/beta hydrolase"/>
    <property type="match status" value="1"/>
</dbReference>
<dbReference type="AlphaFoldDB" id="A0A244CVB6"/>
<feature type="domain" description="KANL3/Tex30 alpha/beta hydrolase-like" evidence="1">
    <location>
        <begin position="12"/>
        <end position="201"/>
    </location>
</feature>
<dbReference type="InterPro" id="IPR026555">
    <property type="entry name" value="NSL3/Tex30"/>
</dbReference>
<dbReference type="Pfam" id="PF20408">
    <property type="entry name" value="Abhydrolase_11"/>
    <property type="match status" value="1"/>
</dbReference>
<keyword evidence="3" id="KW-1185">Reference proteome</keyword>
<keyword evidence="2" id="KW-0378">Hydrolase</keyword>
<accession>A0A244CVB6</accession>
<dbReference type="PANTHER" id="PTHR13136">
    <property type="entry name" value="TESTIS DEVELOPMENT PROTEIN PRTD"/>
    <property type="match status" value="1"/>
</dbReference>
<dbReference type="EMBL" id="MWPV01000001">
    <property type="protein sequence ID" value="OUL59555.1"/>
    <property type="molecule type" value="Genomic_DNA"/>
</dbReference>
<comment type="caution">
    <text evidence="2">The sequence shown here is derived from an EMBL/GenBank/DDBJ whole genome shotgun (WGS) entry which is preliminary data.</text>
</comment>
<sequence length="207" mass="22643">MTIQWFKHPEPCAQFILAHGAGAGKESEFMQAMAAKLAHLGINVGLFNFEYMDKAIALGRKQPPQKADKLIAYFNDILCQTEPDLPLFIGGKSMGGRIASLLACERHVKGVIAFGYPFHPPGKHDKLRTAHFSELLAPLFVIQGERDTFGNREFVSALSLPKTVTVDWINNGDHSLVPTKRSGLTPDQNCQHAASLAAAHINEVLNG</sequence>
<dbReference type="InterPro" id="IPR046879">
    <property type="entry name" value="KANL3/Tex30_Abhydrolase"/>
</dbReference>
<name>A0A244CVB6_PSEDV</name>
<dbReference type="GO" id="GO:0016787">
    <property type="term" value="F:hydrolase activity"/>
    <property type="evidence" value="ECO:0007669"/>
    <property type="project" value="UniProtKB-KW"/>
</dbReference>
<evidence type="ECO:0000259" key="1">
    <source>
        <dbReference type="Pfam" id="PF20408"/>
    </source>
</evidence>
<dbReference type="SUPFAM" id="SSF53474">
    <property type="entry name" value="alpha/beta-Hydrolases"/>
    <property type="match status" value="1"/>
</dbReference>
<dbReference type="RefSeq" id="WP_086742945.1">
    <property type="nucleotide sequence ID" value="NZ_MWPV01000001.1"/>
</dbReference>
<dbReference type="Proteomes" id="UP000194841">
    <property type="component" value="Unassembled WGS sequence"/>
</dbReference>
<organism evidence="2 3">
    <name type="scientific">Pseudoalteromonas ulvae</name>
    <dbReference type="NCBI Taxonomy" id="107327"/>
    <lineage>
        <taxon>Bacteria</taxon>
        <taxon>Pseudomonadati</taxon>
        <taxon>Pseudomonadota</taxon>
        <taxon>Gammaproteobacteria</taxon>
        <taxon>Alteromonadales</taxon>
        <taxon>Pseudoalteromonadaceae</taxon>
        <taxon>Pseudoalteromonas</taxon>
    </lineage>
</organism>
<dbReference type="OrthoDB" id="652634at2"/>
<evidence type="ECO:0000313" key="2">
    <source>
        <dbReference type="EMBL" id="OUL59555.1"/>
    </source>
</evidence>
<evidence type="ECO:0000313" key="3">
    <source>
        <dbReference type="Proteomes" id="UP000194841"/>
    </source>
</evidence>
<proteinExistence type="predicted"/>